<evidence type="ECO:0000256" key="4">
    <source>
        <dbReference type="ARBA" id="ARBA00011245"/>
    </source>
</evidence>
<dbReference type="GO" id="GO:0033499">
    <property type="term" value="P:galactose catabolic process via UDP-galactose, Leloir pathway"/>
    <property type="evidence" value="ECO:0007669"/>
    <property type="project" value="TreeGrafter"/>
</dbReference>
<dbReference type="InterPro" id="IPR015443">
    <property type="entry name" value="Aldose_1-epimerase"/>
</dbReference>
<evidence type="ECO:0000256" key="6">
    <source>
        <dbReference type="ARBA" id="ARBA00022553"/>
    </source>
</evidence>
<keyword evidence="8 9" id="KW-0119">Carbohydrate metabolism</keyword>
<dbReference type="Gene3D" id="2.70.98.10">
    <property type="match status" value="1"/>
</dbReference>
<keyword evidence="6" id="KW-0597">Phosphoprotein</keyword>
<name>A0A517T6Y6_9PLAN</name>
<evidence type="ECO:0000256" key="8">
    <source>
        <dbReference type="ARBA" id="ARBA00023277"/>
    </source>
</evidence>
<dbReference type="InterPro" id="IPR008183">
    <property type="entry name" value="Aldose_1/G6P_1-epimerase"/>
</dbReference>
<dbReference type="GO" id="GO:0006006">
    <property type="term" value="P:glucose metabolic process"/>
    <property type="evidence" value="ECO:0007669"/>
    <property type="project" value="TreeGrafter"/>
</dbReference>
<dbReference type="Proteomes" id="UP000319976">
    <property type="component" value="Chromosome"/>
</dbReference>
<dbReference type="UniPathway" id="UPA00242"/>
<dbReference type="KEGG" id="chya:V22_13580"/>
<dbReference type="InterPro" id="IPR011013">
    <property type="entry name" value="Gal_mutarotase_sf_dom"/>
</dbReference>
<dbReference type="NCBIfam" id="NF008277">
    <property type="entry name" value="PRK11055.1"/>
    <property type="match status" value="1"/>
</dbReference>
<comment type="similarity">
    <text evidence="3 9">Belongs to the aldose epimerase family.</text>
</comment>
<evidence type="ECO:0000313" key="13">
    <source>
        <dbReference type="EMBL" id="QDT64127.1"/>
    </source>
</evidence>
<accession>A0A517T6Y6</accession>
<dbReference type="CDD" id="cd09019">
    <property type="entry name" value="galactose_mutarotase_like"/>
    <property type="match status" value="1"/>
</dbReference>
<feature type="binding site" evidence="12">
    <location>
        <begin position="111"/>
        <end position="112"/>
    </location>
    <ligand>
        <name>beta-D-galactose</name>
        <dbReference type="ChEBI" id="CHEBI:27667"/>
    </ligand>
</feature>
<comment type="pathway">
    <text evidence="2 9">Carbohydrate metabolism; hexose metabolism.</text>
</comment>
<evidence type="ECO:0000313" key="14">
    <source>
        <dbReference type="Proteomes" id="UP000319976"/>
    </source>
</evidence>
<feature type="active site" description="Proton acceptor" evidence="10">
    <location>
        <position position="342"/>
    </location>
</feature>
<reference evidence="13 14" key="1">
    <citation type="submission" date="2019-02" db="EMBL/GenBank/DDBJ databases">
        <title>Deep-cultivation of Planctomycetes and their phenomic and genomic characterization uncovers novel biology.</title>
        <authorList>
            <person name="Wiegand S."/>
            <person name="Jogler M."/>
            <person name="Boedeker C."/>
            <person name="Pinto D."/>
            <person name="Vollmers J."/>
            <person name="Rivas-Marin E."/>
            <person name="Kohn T."/>
            <person name="Peeters S.H."/>
            <person name="Heuer A."/>
            <person name="Rast P."/>
            <person name="Oberbeckmann S."/>
            <person name="Bunk B."/>
            <person name="Jeske O."/>
            <person name="Meyerdierks A."/>
            <person name="Storesund J.E."/>
            <person name="Kallscheuer N."/>
            <person name="Luecker S."/>
            <person name="Lage O.M."/>
            <person name="Pohl T."/>
            <person name="Merkel B.J."/>
            <person name="Hornburger P."/>
            <person name="Mueller R.-W."/>
            <person name="Bruemmer F."/>
            <person name="Labrenz M."/>
            <person name="Spormann A.M."/>
            <person name="Op den Camp H."/>
            <person name="Overmann J."/>
            <person name="Amann R."/>
            <person name="Jetten M.S.M."/>
            <person name="Mascher T."/>
            <person name="Medema M.H."/>
            <person name="Devos D.P."/>
            <person name="Kaster A.-K."/>
            <person name="Ovreas L."/>
            <person name="Rohde M."/>
            <person name="Galperin M.Y."/>
            <person name="Jogler C."/>
        </authorList>
    </citation>
    <scope>NUCLEOTIDE SEQUENCE [LARGE SCALE GENOMIC DNA]</scope>
    <source>
        <strain evidence="13 14">V22</strain>
    </source>
</reference>
<gene>
    <name evidence="13" type="primary">mro</name>
    <name evidence="13" type="ORF">V22_13580</name>
</gene>
<dbReference type="PIRSF" id="PIRSF005096">
    <property type="entry name" value="GALM"/>
    <property type="match status" value="1"/>
</dbReference>
<dbReference type="InterPro" id="IPR014718">
    <property type="entry name" value="GH-type_carb-bd"/>
</dbReference>
<feature type="binding site" evidence="11">
    <location>
        <position position="278"/>
    </location>
    <ligand>
        <name>beta-D-galactose</name>
        <dbReference type="ChEBI" id="CHEBI:27667"/>
    </ligand>
</feature>
<keyword evidence="7 9" id="KW-0413">Isomerase</keyword>
<dbReference type="OrthoDB" id="9779408at2"/>
<evidence type="ECO:0000256" key="2">
    <source>
        <dbReference type="ARBA" id="ARBA00005028"/>
    </source>
</evidence>
<proteinExistence type="inferred from homology"/>
<keyword evidence="5" id="KW-0963">Cytoplasm</keyword>
<dbReference type="InterPro" id="IPR047215">
    <property type="entry name" value="Galactose_mutarotase-like"/>
</dbReference>
<dbReference type="EMBL" id="CP036316">
    <property type="protein sequence ID" value="QDT64127.1"/>
    <property type="molecule type" value="Genomic_DNA"/>
</dbReference>
<dbReference type="GO" id="GO:0030246">
    <property type="term" value="F:carbohydrate binding"/>
    <property type="evidence" value="ECO:0007669"/>
    <property type="project" value="InterPro"/>
</dbReference>
<evidence type="ECO:0000256" key="10">
    <source>
        <dbReference type="PIRSR" id="PIRSR005096-1"/>
    </source>
</evidence>
<evidence type="ECO:0000256" key="11">
    <source>
        <dbReference type="PIRSR" id="PIRSR005096-2"/>
    </source>
</evidence>
<dbReference type="GO" id="GO:0004034">
    <property type="term" value="F:aldose 1-epimerase activity"/>
    <property type="evidence" value="ECO:0007669"/>
    <property type="project" value="UniProtKB-EC"/>
</dbReference>
<keyword evidence="14" id="KW-1185">Reference proteome</keyword>
<evidence type="ECO:0000256" key="3">
    <source>
        <dbReference type="ARBA" id="ARBA00006206"/>
    </source>
</evidence>
<evidence type="ECO:0000256" key="12">
    <source>
        <dbReference type="PIRSR" id="PIRSR005096-3"/>
    </source>
</evidence>
<dbReference type="PANTHER" id="PTHR10091:SF0">
    <property type="entry name" value="GALACTOSE MUTAROTASE"/>
    <property type="match status" value="1"/>
</dbReference>
<evidence type="ECO:0000256" key="1">
    <source>
        <dbReference type="ARBA" id="ARBA00004496"/>
    </source>
</evidence>
<feature type="binding site" evidence="12">
    <location>
        <begin position="208"/>
        <end position="210"/>
    </location>
    <ligand>
        <name>beta-D-galactose</name>
        <dbReference type="ChEBI" id="CHEBI:27667"/>
    </ligand>
</feature>
<comment type="subunit">
    <text evidence="4">Monomer.</text>
</comment>
<comment type="catalytic activity">
    <reaction evidence="9">
        <text>alpha-D-glucose = beta-D-glucose</text>
        <dbReference type="Rhea" id="RHEA:10264"/>
        <dbReference type="ChEBI" id="CHEBI:15903"/>
        <dbReference type="ChEBI" id="CHEBI:17925"/>
        <dbReference type="EC" id="5.1.3.3"/>
    </reaction>
</comment>
<sequence>MQVYFSIRRIAVTTTFLFGFLTINTAVCPAEVPLASKFGVTKSGERIMEYSLSNKNGMQVKLITLGATVTEILAPGRNGNLDDVVLGFDDVAGYESDANQYFGCTVGRYANRIASGRFELDGKEYQLAQNDGDNCLHGGKDRSFDKVIWNAEPIEQGVRFTYTSPNGEENFPGELSTTVTYTLSDNNELKIDYSASSDQRTPVNLCNHSYFNLKGAGQGDILDHIVKLHASQFTPVDDGLIPTGTIEEVTGSPLDFTSPKRIGQDIDQVVNTPTKGYDHNFVLDDHDQSVRLVAEVTELTSGRKLEVLTDQPGIQFYTGNFLFNQPGKNGKKYAQRGAFCLETQHYPDSVNHPKFPSVILNSGEEYQHTCVYRFSITED</sequence>
<dbReference type="EC" id="5.1.3.3" evidence="9"/>
<dbReference type="SUPFAM" id="SSF74650">
    <property type="entry name" value="Galactose mutarotase-like"/>
    <property type="match status" value="1"/>
</dbReference>
<evidence type="ECO:0000256" key="9">
    <source>
        <dbReference type="PIRNR" id="PIRNR005096"/>
    </source>
</evidence>
<dbReference type="GO" id="GO:0005737">
    <property type="term" value="C:cytoplasm"/>
    <property type="evidence" value="ECO:0007669"/>
    <property type="project" value="UniProtKB-SubCell"/>
</dbReference>
<evidence type="ECO:0000256" key="7">
    <source>
        <dbReference type="ARBA" id="ARBA00023235"/>
    </source>
</evidence>
<dbReference type="Pfam" id="PF01263">
    <property type="entry name" value="Aldose_epim"/>
    <property type="match status" value="1"/>
</dbReference>
<organism evidence="13 14">
    <name type="scientific">Calycomorphotria hydatis</name>
    <dbReference type="NCBI Taxonomy" id="2528027"/>
    <lineage>
        <taxon>Bacteria</taxon>
        <taxon>Pseudomonadati</taxon>
        <taxon>Planctomycetota</taxon>
        <taxon>Planctomycetia</taxon>
        <taxon>Planctomycetales</taxon>
        <taxon>Planctomycetaceae</taxon>
        <taxon>Calycomorphotria</taxon>
    </lineage>
</organism>
<dbReference type="PANTHER" id="PTHR10091">
    <property type="entry name" value="ALDOSE-1-EPIMERASE"/>
    <property type="match status" value="1"/>
</dbReference>
<comment type="subcellular location">
    <subcellularLocation>
        <location evidence="1">Cytoplasm</location>
    </subcellularLocation>
</comment>
<dbReference type="FunFam" id="2.70.98.10:FF:000003">
    <property type="entry name" value="Aldose 1-epimerase"/>
    <property type="match status" value="1"/>
</dbReference>
<feature type="active site" description="Proton donor" evidence="10">
    <location>
        <position position="208"/>
    </location>
</feature>
<protein>
    <recommendedName>
        <fullName evidence="9">Aldose 1-epimerase</fullName>
        <ecNumber evidence="9">5.1.3.3</ecNumber>
    </recommendedName>
</protein>
<dbReference type="AlphaFoldDB" id="A0A517T6Y6"/>
<evidence type="ECO:0000256" key="5">
    <source>
        <dbReference type="ARBA" id="ARBA00022490"/>
    </source>
</evidence>